<dbReference type="Proteomes" id="UP000078540">
    <property type="component" value="Unassembled WGS sequence"/>
</dbReference>
<dbReference type="EMBL" id="KQ976460">
    <property type="protein sequence ID" value="KYM84756.1"/>
    <property type="molecule type" value="Genomic_DNA"/>
</dbReference>
<evidence type="ECO:0000313" key="2">
    <source>
        <dbReference type="EMBL" id="KYM84756.1"/>
    </source>
</evidence>
<sequence>MADMCESEKIAREIEKTGELIRKKHRTLKIGRIEEYMALYASIPGLYELIFKRIPNDLLYTTDDMNKSMRRMRTNTSINCRADY</sequence>
<dbReference type="AlphaFoldDB" id="A0A151I4H8"/>
<reference evidence="2 3" key="1">
    <citation type="submission" date="2015-09" db="EMBL/GenBank/DDBJ databases">
        <title>Atta colombica WGS genome.</title>
        <authorList>
            <person name="Nygaard S."/>
            <person name="Hu H."/>
            <person name="Boomsma J."/>
            <person name="Zhang G."/>
        </authorList>
    </citation>
    <scope>NUCLEOTIDE SEQUENCE [LARGE SCALE GENOMIC DNA]</scope>
    <source>
        <strain evidence="2">Treedump-2</strain>
        <tissue evidence="2">Whole body</tissue>
    </source>
</reference>
<proteinExistence type="predicted"/>
<name>A0A151I4H8_9HYME</name>
<evidence type="ECO:0000313" key="3">
    <source>
        <dbReference type="Proteomes" id="UP000078540"/>
    </source>
</evidence>
<accession>A0A151I4H8</accession>
<keyword evidence="3" id="KW-1185">Reference proteome</keyword>
<evidence type="ECO:0000259" key="1">
    <source>
        <dbReference type="Pfam" id="PF26634"/>
    </source>
</evidence>
<dbReference type="Pfam" id="PF26634">
    <property type="entry name" value="DUF8207"/>
    <property type="match status" value="1"/>
</dbReference>
<dbReference type="InterPro" id="IPR058520">
    <property type="entry name" value="DUF8207"/>
</dbReference>
<organism evidence="2 3">
    <name type="scientific">Atta colombica</name>
    <dbReference type="NCBI Taxonomy" id="520822"/>
    <lineage>
        <taxon>Eukaryota</taxon>
        <taxon>Metazoa</taxon>
        <taxon>Ecdysozoa</taxon>
        <taxon>Arthropoda</taxon>
        <taxon>Hexapoda</taxon>
        <taxon>Insecta</taxon>
        <taxon>Pterygota</taxon>
        <taxon>Neoptera</taxon>
        <taxon>Endopterygota</taxon>
        <taxon>Hymenoptera</taxon>
        <taxon>Apocrita</taxon>
        <taxon>Aculeata</taxon>
        <taxon>Formicoidea</taxon>
        <taxon>Formicidae</taxon>
        <taxon>Myrmicinae</taxon>
        <taxon>Atta</taxon>
    </lineage>
</organism>
<gene>
    <name evidence="2" type="ORF">ALC53_05069</name>
</gene>
<feature type="domain" description="DUF8207" evidence="1">
    <location>
        <begin position="38"/>
        <end position="67"/>
    </location>
</feature>
<protein>
    <recommendedName>
        <fullName evidence="1">DUF8207 domain-containing protein</fullName>
    </recommendedName>
</protein>